<gene>
    <name evidence="2" type="ORF">OIK42_18855</name>
</gene>
<proteinExistence type="predicted"/>
<feature type="transmembrane region" description="Helical" evidence="1">
    <location>
        <begin position="102"/>
        <end position="120"/>
    </location>
</feature>
<reference evidence="2 3" key="1">
    <citation type="submission" date="2022-10" db="EMBL/GenBank/DDBJ databases">
        <title>Alteromonas sp. chi3 Genome sequencing.</title>
        <authorList>
            <person name="Park S."/>
        </authorList>
    </citation>
    <scope>NUCLEOTIDE SEQUENCE [LARGE SCALE GENOMIC DNA]</scope>
    <source>
        <strain evidence="3">chi3</strain>
    </source>
</reference>
<dbReference type="EMBL" id="JAQQXP010000004">
    <property type="protein sequence ID" value="MDC8832817.1"/>
    <property type="molecule type" value="Genomic_DNA"/>
</dbReference>
<comment type="caution">
    <text evidence="2">The sequence shown here is derived from an EMBL/GenBank/DDBJ whole genome shotgun (WGS) entry which is preliminary data.</text>
</comment>
<keyword evidence="1" id="KW-0472">Membrane</keyword>
<evidence type="ECO:0000313" key="2">
    <source>
        <dbReference type="EMBL" id="MDC8832817.1"/>
    </source>
</evidence>
<dbReference type="Proteomes" id="UP001218788">
    <property type="component" value="Unassembled WGS sequence"/>
</dbReference>
<keyword evidence="3" id="KW-1185">Reference proteome</keyword>
<evidence type="ECO:0000256" key="1">
    <source>
        <dbReference type="SAM" id="Phobius"/>
    </source>
</evidence>
<dbReference type="RefSeq" id="WP_273642692.1">
    <property type="nucleotide sequence ID" value="NZ_JAQQXP010000004.1"/>
</dbReference>
<accession>A0ABT5L7H5</accession>
<keyword evidence="1" id="KW-0812">Transmembrane</keyword>
<name>A0ABT5L7H5_9ALTE</name>
<organism evidence="2 3">
    <name type="scientific">Alteromonas gilva</name>
    <dbReference type="NCBI Taxonomy" id="2987522"/>
    <lineage>
        <taxon>Bacteria</taxon>
        <taxon>Pseudomonadati</taxon>
        <taxon>Pseudomonadota</taxon>
        <taxon>Gammaproteobacteria</taxon>
        <taxon>Alteromonadales</taxon>
        <taxon>Alteromonadaceae</taxon>
        <taxon>Alteromonas/Salinimonas group</taxon>
        <taxon>Alteromonas</taxon>
    </lineage>
</organism>
<keyword evidence="1" id="KW-1133">Transmembrane helix</keyword>
<protein>
    <submittedName>
        <fullName evidence="2">Uncharacterized protein</fullName>
    </submittedName>
</protein>
<evidence type="ECO:0000313" key="3">
    <source>
        <dbReference type="Proteomes" id="UP001218788"/>
    </source>
</evidence>
<sequence length="163" mass="18776">MSFINLFETDPQIKTIFIEYGADSSRSVFGQEFEGLRVKGITTPTKEQVARLVSRIESRTNLSDTRIENILLSIEKLTSEEKGLVVVGSKVFVLDDQEYVHPYWQIFAVVMVAVAVYYVSRNYGGAHRDFRRNWILESNNYDENNAIEVYRVVPVPMDELESK</sequence>